<comment type="caution">
    <text evidence="2">The sequence shown here is derived from an EMBL/GenBank/DDBJ whole genome shotgun (WGS) entry which is preliminary data.</text>
</comment>
<keyword evidence="1" id="KW-1133">Transmembrane helix</keyword>
<protein>
    <submittedName>
        <fullName evidence="2">Uncharacterized protein</fullName>
    </submittedName>
</protein>
<keyword evidence="2" id="KW-0496">Mitochondrion</keyword>
<sequence length="49" mass="5608">MLTIDTEFTIDPMFTIVLVLMVPLTELSHFIYTGSQIFTLKIRLNECSA</sequence>
<keyword evidence="1" id="KW-0812">Transmembrane</keyword>
<evidence type="ECO:0000313" key="2">
    <source>
        <dbReference type="EMBL" id="KUM48406.1"/>
    </source>
</evidence>
<reference evidence="2" key="1">
    <citation type="journal article" date="2015" name="Genome Biol. Evol.">
        <title>Organellar Genomes of White Spruce (Picea glauca): Assembly and Annotation.</title>
        <authorList>
            <person name="Jackman S.D."/>
            <person name="Warren R.L."/>
            <person name="Gibb E.A."/>
            <person name="Vandervalk B.P."/>
            <person name="Mohamadi H."/>
            <person name="Chu J."/>
            <person name="Raymond A."/>
            <person name="Pleasance S."/>
            <person name="Coope R."/>
            <person name="Wildung M.R."/>
            <person name="Ritland C.E."/>
            <person name="Bousquet J."/>
            <person name="Jones S.J."/>
            <person name="Bohlmann J."/>
            <person name="Birol I."/>
        </authorList>
    </citation>
    <scope>NUCLEOTIDE SEQUENCE [LARGE SCALE GENOMIC DNA]</scope>
    <source>
        <tissue evidence="2">Flushing bud</tissue>
    </source>
</reference>
<accession>A0A101LZT6</accession>
<proteinExistence type="predicted"/>
<dbReference type="EMBL" id="LKAM01000006">
    <property type="protein sequence ID" value="KUM48406.1"/>
    <property type="molecule type" value="Genomic_DNA"/>
</dbReference>
<dbReference type="AlphaFoldDB" id="A0A101LZT6"/>
<name>A0A101LZT6_PICGL</name>
<organism evidence="2">
    <name type="scientific">Picea glauca</name>
    <name type="common">White spruce</name>
    <name type="synonym">Pinus glauca</name>
    <dbReference type="NCBI Taxonomy" id="3330"/>
    <lineage>
        <taxon>Eukaryota</taxon>
        <taxon>Viridiplantae</taxon>
        <taxon>Streptophyta</taxon>
        <taxon>Embryophyta</taxon>
        <taxon>Tracheophyta</taxon>
        <taxon>Spermatophyta</taxon>
        <taxon>Pinopsida</taxon>
        <taxon>Pinidae</taxon>
        <taxon>Conifers I</taxon>
        <taxon>Pinales</taxon>
        <taxon>Pinaceae</taxon>
        <taxon>Picea</taxon>
    </lineage>
</organism>
<evidence type="ECO:0000256" key="1">
    <source>
        <dbReference type="SAM" id="Phobius"/>
    </source>
</evidence>
<keyword evidence="1" id="KW-0472">Membrane</keyword>
<gene>
    <name evidence="2" type="ORF">ABT39_MTgene5406</name>
</gene>
<feature type="transmembrane region" description="Helical" evidence="1">
    <location>
        <begin position="12"/>
        <end position="32"/>
    </location>
</feature>
<geneLocation type="mitochondrion" evidence="2"/>